<feature type="region of interest" description="Disordered" evidence="1">
    <location>
        <begin position="224"/>
        <end position="264"/>
    </location>
</feature>
<dbReference type="EMBL" id="JACHJT010000001">
    <property type="protein sequence ID" value="MBB4932478.1"/>
    <property type="molecule type" value="Genomic_DNA"/>
</dbReference>
<evidence type="ECO:0000313" key="3">
    <source>
        <dbReference type="Proteomes" id="UP000523007"/>
    </source>
</evidence>
<dbReference type="Proteomes" id="UP000523007">
    <property type="component" value="Unassembled WGS sequence"/>
</dbReference>
<evidence type="ECO:0000313" key="2">
    <source>
        <dbReference type="EMBL" id="MBB4932478.1"/>
    </source>
</evidence>
<dbReference type="Gene3D" id="1.25.40.10">
    <property type="entry name" value="Tetratricopeptide repeat domain"/>
    <property type="match status" value="1"/>
</dbReference>
<sequence length="264" mass="28972">MPDEVSFTQLDNEVWSELTSLPRSLAETIARHLVMAHEMLDNDPERAYEHATYARRKAARIGAVREASGLAAYHLGKWQEALSDLRAARRITGRNNFLPVIADSERGLGRPERALEVTRSGGVETLDIAERIELRIVASGARRDLGQPDAALVELHVPELKERRARPWVARLFYAYADVLLELGRMESAREYFARASAVDQEGVTDADERLAALEGLDIVDMDDDVIWTDAEDPEPAPDGGTGAGPGEGPPGPETPSAAKSPER</sequence>
<protein>
    <submittedName>
        <fullName evidence="2">Tetratricopeptide (TPR) repeat protein</fullName>
    </submittedName>
</protein>
<dbReference type="SUPFAM" id="SSF48452">
    <property type="entry name" value="TPR-like"/>
    <property type="match status" value="1"/>
</dbReference>
<name>A0A7W7RIA9_9ACTN</name>
<reference evidence="2 3" key="1">
    <citation type="submission" date="2020-08" db="EMBL/GenBank/DDBJ databases">
        <title>Sequencing the genomes of 1000 actinobacteria strains.</title>
        <authorList>
            <person name="Klenk H.-P."/>
        </authorList>
    </citation>
    <scope>NUCLEOTIDE SEQUENCE [LARGE SCALE GENOMIC DNA]</scope>
    <source>
        <strain evidence="2 3">DSM 102030</strain>
    </source>
</reference>
<keyword evidence="3" id="KW-1185">Reference proteome</keyword>
<dbReference type="RefSeq" id="WP_246437206.1">
    <property type="nucleotide sequence ID" value="NZ_JACHJT010000001.1"/>
</dbReference>
<proteinExistence type="predicted"/>
<dbReference type="InterPro" id="IPR011990">
    <property type="entry name" value="TPR-like_helical_dom_sf"/>
</dbReference>
<dbReference type="AlphaFoldDB" id="A0A7W7RIA9"/>
<comment type="caution">
    <text evidence="2">The sequence shown here is derived from an EMBL/GenBank/DDBJ whole genome shotgun (WGS) entry which is preliminary data.</text>
</comment>
<evidence type="ECO:0000256" key="1">
    <source>
        <dbReference type="SAM" id="MobiDB-lite"/>
    </source>
</evidence>
<feature type="compositionally biased region" description="Acidic residues" evidence="1">
    <location>
        <begin position="224"/>
        <end position="236"/>
    </location>
</feature>
<gene>
    <name evidence="2" type="ORF">F4561_003298</name>
</gene>
<accession>A0A7W7RIA9</accession>
<organism evidence="2 3">
    <name type="scientific">Lipingzhangella halophila</name>
    <dbReference type="NCBI Taxonomy" id="1783352"/>
    <lineage>
        <taxon>Bacteria</taxon>
        <taxon>Bacillati</taxon>
        <taxon>Actinomycetota</taxon>
        <taxon>Actinomycetes</taxon>
        <taxon>Streptosporangiales</taxon>
        <taxon>Nocardiopsidaceae</taxon>
        <taxon>Lipingzhangella</taxon>
    </lineage>
</organism>